<feature type="signal peptide" evidence="1">
    <location>
        <begin position="1"/>
        <end position="16"/>
    </location>
</feature>
<proteinExistence type="evidence at transcript level"/>
<feature type="chain" id="PRO_5003379056" evidence="1">
    <location>
        <begin position="17"/>
        <end position="164"/>
    </location>
</feature>
<dbReference type="EMBL" id="JF930143">
    <property type="protein sequence ID" value="AEI54605.1"/>
    <property type="molecule type" value="mRNA"/>
</dbReference>
<protein>
    <submittedName>
        <fullName evidence="2">Putative gland protein pre-30C02-6A</fullName>
    </submittedName>
</protein>
<accession>F8UW98</accession>
<organism evidence="2">
    <name type="scientific">Heterodera schachtii</name>
    <name type="common">Sugarbeet cyst nematode worm</name>
    <name type="synonym">Tylenchus schachtii</name>
    <dbReference type="NCBI Taxonomy" id="97005"/>
    <lineage>
        <taxon>Eukaryota</taxon>
        <taxon>Metazoa</taxon>
        <taxon>Ecdysozoa</taxon>
        <taxon>Nematoda</taxon>
        <taxon>Chromadorea</taxon>
        <taxon>Rhabditida</taxon>
        <taxon>Tylenchina</taxon>
        <taxon>Tylenchomorpha</taxon>
        <taxon>Tylenchoidea</taxon>
        <taxon>Heteroderidae</taxon>
        <taxon>Heteroderinae</taxon>
        <taxon>Heterodera</taxon>
    </lineage>
</organism>
<dbReference type="AlphaFoldDB" id="F8UW98"/>
<reference evidence="2" key="1">
    <citation type="submission" date="2011-05" db="EMBL/GenBank/DDBJ databases">
        <title>A novel cyst nematode effector protein promotes plant parasitism and interacts with a host plant beta-1,3-endoglucanase.</title>
        <authorList>
            <person name="Hamamouch N."/>
            <person name="Li C."/>
            <person name="Hewezi T."/>
            <person name="Baum T."/>
            <person name="Mitchum M."/>
            <person name="Richard R."/>
            <person name="Vodkin L."/>
            <person name="Davis E."/>
        </authorList>
    </citation>
    <scope>NUCLEOTIDE SEQUENCE</scope>
</reference>
<evidence type="ECO:0000256" key="1">
    <source>
        <dbReference type="SAM" id="SignalP"/>
    </source>
</evidence>
<name>F8UW98_HETSC</name>
<evidence type="ECO:0000313" key="2">
    <source>
        <dbReference type="EMBL" id="AEI54605.1"/>
    </source>
</evidence>
<keyword evidence="1" id="KW-0732">Signal</keyword>
<sequence>MRKLPFLLLFSACCYLQRKEYFAEKTERKIHRAANKKHKEETEGMAEVALFQMAMACMANRMAFQMADLAAPVAIQIADLAGRIAFQMVDLAAPVAFHRWDITRADFTALGPAHLLEATDTEAVLVEENEKITESDRRENDLCCCLLDMENLNGKTHFTSRTLF</sequence>